<evidence type="ECO:0000313" key="8">
    <source>
        <dbReference type="Proteomes" id="UP000008457"/>
    </source>
</evidence>
<dbReference type="Gene3D" id="3.40.50.1980">
    <property type="entry name" value="Nitrogenase molybdenum iron protein domain"/>
    <property type="match status" value="2"/>
</dbReference>
<feature type="signal peptide" evidence="6">
    <location>
        <begin position="1"/>
        <end position="26"/>
    </location>
</feature>
<accession>F4A1R4</accession>
<name>F4A1R4_MAHA5</name>
<dbReference type="HOGENOM" id="CLU_016838_1_0_9"/>
<dbReference type="PROSITE" id="PS51257">
    <property type="entry name" value="PROKAR_LIPOPROTEIN"/>
    <property type="match status" value="1"/>
</dbReference>
<dbReference type="eggNOG" id="COG0803">
    <property type="taxonomic scope" value="Bacteria"/>
</dbReference>
<dbReference type="InterPro" id="IPR050492">
    <property type="entry name" value="Bact_metal-bind_prot9"/>
</dbReference>
<dbReference type="EMBL" id="CP002360">
    <property type="protein sequence ID" value="AEE97114.1"/>
    <property type="molecule type" value="Genomic_DNA"/>
</dbReference>
<evidence type="ECO:0000256" key="3">
    <source>
        <dbReference type="ARBA" id="ARBA00022729"/>
    </source>
</evidence>
<evidence type="ECO:0000313" key="7">
    <source>
        <dbReference type="EMBL" id="AEE97114.1"/>
    </source>
</evidence>
<dbReference type="PANTHER" id="PTHR42953:SF3">
    <property type="entry name" value="HIGH-AFFINITY ZINC UPTAKE SYSTEM PROTEIN ZNUA"/>
    <property type="match status" value="1"/>
</dbReference>
<dbReference type="KEGG" id="mas:Mahau_1938"/>
<dbReference type="InterPro" id="IPR006127">
    <property type="entry name" value="ZnuA-like"/>
</dbReference>
<keyword evidence="8" id="KW-1185">Reference proteome</keyword>
<organism evidence="7 8">
    <name type="scientific">Mahella australiensis (strain DSM 15567 / CIP 107919 / 50-1 BON)</name>
    <dbReference type="NCBI Taxonomy" id="697281"/>
    <lineage>
        <taxon>Bacteria</taxon>
        <taxon>Bacillati</taxon>
        <taxon>Bacillota</taxon>
        <taxon>Clostridia</taxon>
        <taxon>Thermoanaerobacterales</taxon>
        <taxon>Thermoanaerobacterales Family IV. Incertae Sedis</taxon>
        <taxon>Mahella</taxon>
    </lineage>
</organism>
<dbReference type="Pfam" id="PF01297">
    <property type="entry name" value="ZnuA"/>
    <property type="match status" value="1"/>
</dbReference>
<protein>
    <submittedName>
        <fullName evidence="7">Periplasmic solute binding protein</fullName>
    </submittedName>
</protein>
<evidence type="ECO:0000256" key="5">
    <source>
        <dbReference type="SAM" id="Coils"/>
    </source>
</evidence>
<dbReference type="AlphaFoldDB" id="F4A1R4"/>
<evidence type="ECO:0000256" key="4">
    <source>
        <dbReference type="RuleBase" id="RU003512"/>
    </source>
</evidence>
<sequence>MKRFIGLALVMILALSFVGCKRQSVADTGKTTVYTTIYPLYFMAKQIGGDRVDVTNIIPAGISVHEWEPGTRDMARLYEADLIIYIGLDLDSWILKTQNGDSNAIYCKASENIEPIKEGNTVNPHVWLSPKNALIVAYNIKEALISMDQSDDSAYFEANYNVLKQRLEELDRQYSEALSNAPRKSFVVYHKAFSYIARDYGLEEITVIGLDDEQEPSPAQISRVIDYCKANGIKYIFAEPLVTPKPMQTLANEAGAQVLTLNPLDGLTEEEEKSGDDYISIMRENLENLQKALE</sequence>
<feature type="chain" id="PRO_5005676436" evidence="6">
    <location>
        <begin position="27"/>
        <end position="294"/>
    </location>
</feature>
<keyword evidence="5" id="KW-0175">Coiled coil</keyword>
<reference evidence="8" key="1">
    <citation type="submission" date="2010-11" db="EMBL/GenBank/DDBJ databases">
        <title>The complete genome of Mahella australiensis DSM 15567.</title>
        <authorList>
            <consortium name="US DOE Joint Genome Institute (JGI-PGF)"/>
            <person name="Lucas S."/>
            <person name="Copeland A."/>
            <person name="Lapidus A."/>
            <person name="Bruce D."/>
            <person name="Goodwin L."/>
            <person name="Pitluck S."/>
            <person name="Kyrpides N."/>
            <person name="Mavromatis K."/>
            <person name="Pagani I."/>
            <person name="Ivanova N."/>
            <person name="Teshima H."/>
            <person name="Brettin T."/>
            <person name="Detter J.C."/>
            <person name="Han C."/>
            <person name="Tapia R."/>
            <person name="Land M."/>
            <person name="Hauser L."/>
            <person name="Markowitz V."/>
            <person name="Cheng J.-F."/>
            <person name="Hugenholtz P."/>
            <person name="Woyke T."/>
            <person name="Wu D."/>
            <person name="Spring S."/>
            <person name="Pukall R."/>
            <person name="Steenblock K."/>
            <person name="Schneider S."/>
            <person name="Klenk H.-P."/>
            <person name="Eisen J.A."/>
        </authorList>
    </citation>
    <scope>NUCLEOTIDE SEQUENCE [LARGE SCALE GENOMIC DNA]</scope>
    <source>
        <strain evidence="8">DSM 15567 / CIP 107919 / 50-1 BON</strain>
    </source>
</reference>
<dbReference type="GO" id="GO:0046872">
    <property type="term" value="F:metal ion binding"/>
    <property type="evidence" value="ECO:0007669"/>
    <property type="project" value="InterPro"/>
</dbReference>
<keyword evidence="2 4" id="KW-0813">Transport</keyword>
<dbReference type="SUPFAM" id="SSF53807">
    <property type="entry name" value="Helical backbone' metal receptor"/>
    <property type="match status" value="1"/>
</dbReference>
<dbReference type="InterPro" id="IPR006128">
    <property type="entry name" value="Lipoprotein_PsaA-like"/>
</dbReference>
<evidence type="ECO:0000256" key="1">
    <source>
        <dbReference type="ARBA" id="ARBA00011028"/>
    </source>
</evidence>
<dbReference type="OrthoDB" id="9810636at2"/>
<proteinExistence type="inferred from homology"/>
<reference evidence="7 8" key="2">
    <citation type="journal article" date="2011" name="Stand. Genomic Sci.">
        <title>Complete genome sequence of Mahella australiensis type strain (50-1 BON).</title>
        <authorList>
            <person name="Sikorski J."/>
            <person name="Teshima H."/>
            <person name="Nolan M."/>
            <person name="Lucas S."/>
            <person name="Hammon N."/>
            <person name="Deshpande S."/>
            <person name="Cheng J.F."/>
            <person name="Pitluck S."/>
            <person name="Liolios K."/>
            <person name="Pagani I."/>
            <person name="Ivanova N."/>
            <person name="Huntemann M."/>
            <person name="Mavromatis K."/>
            <person name="Ovchinikova G."/>
            <person name="Pati A."/>
            <person name="Tapia R."/>
            <person name="Han C."/>
            <person name="Goodwin L."/>
            <person name="Chen A."/>
            <person name="Palaniappan K."/>
            <person name="Land M."/>
            <person name="Hauser L."/>
            <person name="Ngatchou-Djao O.D."/>
            <person name="Rohde M."/>
            <person name="Pukall R."/>
            <person name="Spring S."/>
            <person name="Abt B."/>
            <person name="Goker M."/>
            <person name="Detter J.C."/>
            <person name="Woyke T."/>
            <person name="Bristow J."/>
            <person name="Markowitz V."/>
            <person name="Hugenholtz P."/>
            <person name="Eisen J.A."/>
            <person name="Kyrpides N.C."/>
            <person name="Klenk H.P."/>
            <person name="Lapidus A."/>
        </authorList>
    </citation>
    <scope>NUCLEOTIDE SEQUENCE [LARGE SCALE GENOMIC DNA]</scope>
    <source>
        <strain evidence="8">DSM 15567 / CIP 107919 / 50-1 BON</strain>
    </source>
</reference>
<dbReference type="PRINTS" id="PR00690">
    <property type="entry name" value="ADHESNFAMILY"/>
</dbReference>
<gene>
    <name evidence="7" type="ordered locus">Mahau_1938</name>
</gene>
<evidence type="ECO:0000256" key="2">
    <source>
        <dbReference type="ARBA" id="ARBA00022448"/>
    </source>
</evidence>
<dbReference type="GO" id="GO:0030001">
    <property type="term" value="P:metal ion transport"/>
    <property type="evidence" value="ECO:0007669"/>
    <property type="project" value="InterPro"/>
</dbReference>
<dbReference type="InterPro" id="IPR006129">
    <property type="entry name" value="AdhesinB"/>
</dbReference>
<dbReference type="Proteomes" id="UP000008457">
    <property type="component" value="Chromosome"/>
</dbReference>
<dbReference type="PANTHER" id="PTHR42953">
    <property type="entry name" value="HIGH-AFFINITY ZINC UPTAKE SYSTEM PROTEIN ZNUA-RELATED"/>
    <property type="match status" value="1"/>
</dbReference>
<dbReference type="GO" id="GO:0007155">
    <property type="term" value="P:cell adhesion"/>
    <property type="evidence" value="ECO:0007669"/>
    <property type="project" value="InterPro"/>
</dbReference>
<comment type="similarity">
    <text evidence="1 4">Belongs to the bacterial solute-binding protein 9 family.</text>
</comment>
<feature type="coiled-coil region" evidence="5">
    <location>
        <begin position="153"/>
        <end position="180"/>
    </location>
</feature>
<keyword evidence="3 6" id="KW-0732">Signal</keyword>
<dbReference type="PRINTS" id="PR00691">
    <property type="entry name" value="ADHESINB"/>
</dbReference>
<dbReference type="RefSeq" id="WP_013781542.1">
    <property type="nucleotide sequence ID" value="NC_015520.1"/>
</dbReference>
<evidence type="ECO:0000256" key="6">
    <source>
        <dbReference type="SAM" id="SignalP"/>
    </source>
</evidence>
<dbReference type="STRING" id="697281.Mahau_1938"/>